<evidence type="ECO:0000259" key="6">
    <source>
        <dbReference type="Pfam" id="PF01336"/>
    </source>
</evidence>
<dbReference type="PANTHER" id="PTHR47165:SF4">
    <property type="entry name" value="OS03G0429900 PROTEIN"/>
    <property type="match status" value="1"/>
</dbReference>
<dbReference type="EMBL" id="HBNR01053332">
    <property type="protein sequence ID" value="CAE4618646.1"/>
    <property type="molecule type" value="Transcribed_RNA"/>
</dbReference>
<evidence type="ECO:0008006" key="10">
    <source>
        <dbReference type="Google" id="ProtNLM"/>
    </source>
</evidence>
<evidence type="ECO:0000313" key="9">
    <source>
        <dbReference type="EMBL" id="CAE4618646.1"/>
    </source>
</evidence>
<dbReference type="SUPFAM" id="SSF50249">
    <property type="entry name" value="Nucleic acid-binding proteins"/>
    <property type="match status" value="3"/>
</dbReference>
<proteinExistence type="inferred from homology"/>
<dbReference type="InterPro" id="IPR013955">
    <property type="entry name" value="Rep_factor-A_C"/>
</dbReference>
<dbReference type="InterPro" id="IPR031657">
    <property type="entry name" value="REPA_OB_2"/>
</dbReference>
<dbReference type="Pfam" id="PF08646">
    <property type="entry name" value="Rep_fac-A_C"/>
    <property type="match status" value="1"/>
</dbReference>
<dbReference type="GO" id="GO:0008270">
    <property type="term" value="F:zinc ion binding"/>
    <property type="evidence" value="ECO:0007669"/>
    <property type="project" value="UniProtKB-KW"/>
</dbReference>
<protein>
    <recommendedName>
        <fullName evidence="10">Replication protein A subunit</fullName>
    </recommendedName>
</protein>
<dbReference type="GO" id="GO:0003677">
    <property type="term" value="F:DNA binding"/>
    <property type="evidence" value="ECO:0007669"/>
    <property type="project" value="UniProtKB-KW"/>
</dbReference>
<dbReference type="InterPro" id="IPR012340">
    <property type="entry name" value="NA-bd_OB-fold"/>
</dbReference>
<feature type="domain" description="OB" evidence="6">
    <location>
        <begin position="21"/>
        <end position="93"/>
    </location>
</feature>
<evidence type="ECO:0000256" key="4">
    <source>
        <dbReference type="ARBA" id="ARBA00022833"/>
    </source>
</evidence>
<feature type="domain" description="Replication protein A OB" evidence="8">
    <location>
        <begin position="131"/>
        <end position="226"/>
    </location>
</feature>
<organism evidence="9">
    <name type="scientific">Alexandrium monilatum</name>
    <dbReference type="NCBI Taxonomy" id="311494"/>
    <lineage>
        <taxon>Eukaryota</taxon>
        <taxon>Sar</taxon>
        <taxon>Alveolata</taxon>
        <taxon>Dinophyceae</taxon>
        <taxon>Gonyaulacales</taxon>
        <taxon>Pyrocystaceae</taxon>
        <taxon>Alexandrium</taxon>
    </lineage>
</organism>
<gene>
    <name evidence="9" type="ORF">AMON00008_LOCUS37427</name>
</gene>
<evidence type="ECO:0000259" key="8">
    <source>
        <dbReference type="Pfam" id="PF16900"/>
    </source>
</evidence>
<dbReference type="Gene3D" id="2.40.50.140">
    <property type="entry name" value="Nucleic acid-binding proteins"/>
    <property type="match status" value="3"/>
</dbReference>
<sequence>MAPADVCELPISELSNYVQRWTVRARVTSKSNLRTFSKGTNGGKVFHVHILDAHGGEIRASFFNETADKYFEVLKPGKCYTFSRGSTRIANQQYSSLKHRYELVFDKAAEIEEAVDDEQIEAFKLSVVALREVQTRPLPCFVDLCGVVTSAGSIVSFTSKEGKELVKRDITIADDSATSLVVSIWGERAKQQDSAFEGNPVVGLKGVTVKEWNGGRSGSLSEGGALAFQPKLPEADKVRQWWSQGGSTQSITAMSVLGGTGGARRAAAKAADLAALRQLSEQVLDQPELCSVVCRLALVQLQKRGEAQPLYYTACQEMKEGKTMPCNRRVDSAGFCASCNRAGKAAPRFNLRCRFADFADNAWLTTFHEAAQLVAGMTAEQAQGIEQGPGGREALDAAIAGKYFNQPLQLTVRAKLDTYNGEARTNVTCIDARPVQRGEHGRAMLQEIREKLLKD</sequence>
<dbReference type="PANTHER" id="PTHR47165">
    <property type="entry name" value="OS03G0429900 PROTEIN"/>
    <property type="match status" value="1"/>
</dbReference>
<evidence type="ECO:0000256" key="3">
    <source>
        <dbReference type="ARBA" id="ARBA00022771"/>
    </source>
</evidence>
<evidence type="ECO:0000256" key="5">
    <source>
        <dbReference type="ARBA" id="ARBA00023125"/>
    </source>
</evidence>
<name>A0A7S4RPR6_9DINO</name>
<dbReference type="Pfam" id="PF01336">
    <property type="entry name" value="tRNA_anti-codon"/>
    <property type="match status" value="1"/>
</dbReference>
<evidence type="ECO:0000256" key="2">
    <source>
        <dbReference type="ARBA" id="ARBA00022723"/>
    </source>
</evidence>
<feature type="domain" description="Replication factor A C-terminal" evidence="7">
    <location>
        <begin position="308"/>
        <end position="439"/>
    </location>
</feature>
<evidence type="ECO:0000256" key="1">
    <source>
        <dbReference type="ARBA" id="ARBA00005690"/>
    </source>
</evidence>
<accession>A0A7S4RPR6</accession>
<dbReference type="Pfam" id="PF16900">
    <property type="entry name" value="REPA_OB_2"/>
    <property type="match status" value="1"/>
</dbReference>
<comment type="similarity">
    <text evidence="1">Belongs to the replication factor A protein 1 family.</text>
</comment>
<dbReference type="CDD" id="cd04474">
    <property type="entry name" value="RPA1_DBD_A"/>
    <property type="match status" value="1"/>
</dbReference>
<dbReference type="AlphaFoldDB" id="A0A7S4RPR6"/>
<dbReference type="CDD" id="cd04475">
    <property type="entry name" value="RPA1_DBD_B"/>
    <property type="match status" value="1"/>
</dbReference>
<evidence type="ECO:0000259" key="7">
    <source>
        <dbReference type="Pfam" id="PF08646"/>
    </source>
</evidence>
<reference evidence="9" key="1">
    <citation type="submission" date="2021-01" db="EMBL/GenBank/DDBJ databases">
        <authorList>
            <person name="Corre E."/>
            <person name="Pelletier E."/>
            <person name="Niang G."/>
            <person name="Scheremetjew M."/>
            <person name="Finn R."/>
            <person name="Kale V."/>
            <person name="Holt S."/>
            <person name="Cochrane G."/>
            <person name="Meng A."/>
            <person name="Brown T."/>
            <person name="Cohen L."/>
        </authorList>
    </citation>
    <scope>NUCLEOTIDE SEQUENCE</scope>
    <source>
        <strain evidence="9">CCMP3105</strain>
    </source>
</reference>
<keyword evidence="2" id="KW-0479">Metal-binding</keyword>
<dbReference type="FunFam" id="2.40.50.140:FF:000041">
    <property type="entry name" value="Replication protein A subunit"/>
    <property type="match status" value="1"/>
</dbReference>
<keyword evidence="5" id="KW-0238">DNA-binding</keyword>
<dbReference type="InterPro" id="IPR004365">
    <property type="entry name" value="NA-bd_OB_tRNA"/>
</dbReference>
<keyword evidence="4" id="KW-0862">Zinc</keyword>
<keyword evidence="3" id="KW-0863">Zinc-finger</keyword>